<comment type="similarity">
    <text evidence="4">Belongs to the acetyltransferase family. MshD subfamily.</text>
</comment>
<protein>
    <recommendedName>
        <fullName evidence="4">Mycothiol acetyltransferase</fullName>
        <shortName evidence="4">MSH acetyltransferase</shortName>
        <ecNumber evidence="4">2.3.1.189</ecNumber>
    </recommendedName>
    <alternativeName>
        <fullName evidence="4">Mycothiol synthase</fullName>
    </alternativeName>
</protein>
<feature type="binding site" evidence="4">
    <location>
        <position position="61"/>
    </location>
    <ligand>
        <name>1D-myo-inositol 2-(L-cysteinylamino)-2-deoxy-alpha-D-glucopyranoside</name>
        <dbReference type="ChEBI" id="CHEBI:58887"/>
    </ligand>
</feature>
<dbReference type="PROSITE" id="PS51186">
    <property type="entry name" value="GNAT"/>
    <property type="match status" value="1"/>
</dbReference>
<dbReference type="InterPro" id="IPR017813">
    <property type="entry name" value="Mycothiol_AcTrfase"/>
</dbReference>
<evidence type="ECO:0000313" key="7">
    <source>
        <dbReference type="EMBL" id="MDR8019780.1"/>
    </source>
</evidence>
<keyword evidence="2 4" id="KW-0677">Repeat</keyword>
<feature type="binding site" evidence="4">
    <location>
        <begin position="309"/>
        <end position="311"/>
    </location>
    <ligand>
        <name>acetyl-CoA</name>
        <dbReference type="ChEBI" id="CHEBI:57288"/>
        <label>2</label>
    </ligand>
</feature>
<evidence type="ECO:0000256" key="3">
    <source>
        <dbReference type="ARBA" id="ARBA00023315"/>
    </source>
</evidence>
<dbReference type="PANTHER" id="PTHR43617">
    <property type="entry name" value="L-AMINO ACID N-ACETYLTRANSFERASE"/>
    <property type="match status" value="1"/>
</dbReference>
<organism evidence="7 8">
    <name type="scientific">Nesterenkonia aerolata</name>
    <dbReference type="NCBI Taxonomy" id="3074079"/>
    <lineage>
        <taxon>Bacteria</taxon>
        <taxon>Bacillati</taxon>
        <taxon>Actinomycetota</taxon>
        <taxon>Actinomycetes</taxon>
        <taxon>Micrococcales</taxon>
        <taxon>Micrococcaceae</taxon>
        <taxon>Nesterenkonia</taxon>
    </lineage>
</organism>
<evidence type="ECO:0000256" key="1">
    <source>
        <dbReference type="ARBA" id="ARBA00022679"/>
    </source>
</evidence>
<dbReference type="HAMAP" id="MF_01698">
    <property type="entry name" value="MshD"/>
    <property type="match status" value="1"/>
</dbReference>
<comment type="caution">
    <text evidence="7">The sequence shown here is derived from an EMBL/GenBank/DDBJ whole genome shotgun (WGS) entry which is preliminary data.</text>
</comment>
<feature type="binding site" evidence="4">
    <location>
        <begin position="145"/>
        <end position="147"/>
    </location>
    <ligand>
        <name>acetyl-CoA</name>
        <dbReference type="ChEBI" id="CHEBI:57288"/>
        <label>1</label>
    </ligand>
</feature>
<evidence type="ECO:0000256" key="4">
    <source>
        <dbReference type="HAMAP-Rule" id="MF_01698"/>
    </source>
</evidence>
<gene>
    <name evidence="4 7" type="primary">mshD</name>
    <name evidence="7" type="ORF">RIL96_09430</name>
</gene>
<dbReference type="InterPro" id="IPR016181">
    <property type="entry name" value="Acyl_CoA_acyltransferase"/>
</dbReference>
<feature type="region of interest" description="Disordered" evidence="5">
    <location>
        <begin position="1"/>
        <end position="21"/>
    </location>
</feature>
<dbReference type="EC" id="2.3.1.189" evidence="4"/>
<feature type="binding site" evidence="4">
    <location>
        <position position="343"/>
    </location>
    <ligand>
        <name>1D-myo-inositol 2-(L-cysteinylamino)-2-deoxy-alpha-D-glucopyranoside</name>
        <dbReference type="ChEBI" id="CHEBI:58887"/>
    </ligand>
</feature>
<comment type="caution">
    <text evidence="4">Lacks conserved residue(s) required for the propagation of feature annotation.</text>
</comment>
<dbReference type="Proteomes" id="UP001251870">
    <property type="component" value="Unassembled WGS sequence"/>
</dbReference>
<dbReference type="Pfam" id="PF00583">
    <property type="entry name" value="Acetyltransf_1"/>
    <property type="match status" value="2"/>
</dbReference>
<evidence type="ECO:0000259" key="6">
    <source>
        <dbReference type="PROSITE" id="PS51186"/>
    </source>
</evidence>
<reference evidence="7 8" key="1">
    <citation type="submission" date="2023-09" db="EMBL/GenBank/DDBJ databases">
        <title>Description of three actinobacteria isolated from air of manufacturing shop in a pharmaceutical factory.</title>
        <authorList>
            <person name="Zhang D.-F."/>
        </authorList>
    </citation>
    <scope>NUCLEOTIDE SEQUENCE [LARGE SCALE GENOMIC DNA]</scope>
    <source>
        <strain evidence="7 8">LY-0111</strain>
    </source>
</reference>
<feature type="binding site" evidence="4">
    <location>
        <position position="305"/>
    </location>
    <ligand>
        <name>1D-myo-inositol 2-(L-cysteinylamino)-2-deoxy-alpha-D-glucopyranoside</name>
        <dbReference type="ChEBI" id="CHEBI:58887"/>
    </ligand>
</feature>
<feature type="region of interest" description="Disordered" evidence="5">
    <location>
        <begin position="76"/>
        <end position="102"/>
    </location>
</feature>
<feature type="binding site" evidence="4">
    <location>
        <begin position="316"/>
        <end position="322"/>
    </location>
    <ligand>
        <name>acetyl-CoA</name>
        <dbReference type="ChEBI" id="CHEBI:57288"/>
        <label>2</label>
    </ligand>
</feature>
<comment type="function">
    <text evidence="4">Catalyzes the transfer of acetyl from acetyl-CoA to desacetylmycothiol (Cys-GlcN-Ins) to form mycothiol.</text>
</comment>
<feature type="binding site" evidence="4">
    <location>
        <position position="289"/>
    </location>
    <ligand>
        <name>1D-myo-inositol 2-(L-cysteinylamino)-2-deoxy-alpha-D-glucopyranoside</name>
        <dbReference type="ChEBI" id="CHEBI:58887"/>
    </ligand>
</feature>
<evidence type="ECO:0000313" key="8">
    <source>
        <dbReference type="Proteomes" id="UP001251870"/>
    </source>
</evidence>
<feature type="binding site" evidence="4">
    <location>
        <position position="250"/>
    </location>
    <ligand>
        <name>1D-myo-inositol 2-(L-cysteinylamino)-2-deoxy-alpha-D-glucopyranoside</name>
        <dbReference type="ChEBI" id="CHEBI:58887"/>
    </ligand>
</feature>
<comment type="catalytic activity">
    <reaction evidence="4">
        <text>1D-myo-inositol 2-(L-cysteinylamino)-2-deoxy-alpha-D-glucopyranoside + acetyl-CoA = mycothiol + CoA + H(+)</text>
        <dbReference type="Rhea" id="RHEA:26172"/>
        <dbReference type="ChEBI" id="CHEBI:15378"/>
        <dbReference type="ChEBI" id="CHEBI:16768"/>
        <dbReference type="ChEBI" id="CHEBI:57287"/>
        <dbReference type="ChEBI" id="CHEBI:57288"/>
        <dbReference type="ChEBI" id="CHEBI:58887"/>
        <dbReference type="EC" id="2.3.1.189"/>
    </reaction>
</comment>
<feature type="domain" description="N-acetyltransferase" evidence="6">
    <location>
        <begin position="223"/>
        <end position="375"/>
    </location>
</feature>
<dbReference type="EMBL" id="JAVKGR010000011">
    <property type="protein sequence ID" value="MDR8019780.1"/>
    <property type="molecule type" value="Genomic_DNA"/>
</dbReference>
<dbReference type="GO" id="GO:0035447">
    <property type="term" value="F:mycothiol synthase activity"/>
    <property type="evidence" value="ECO:0007669"/>
    <property type="project" value="UniProtKB-EC"/>
</dbReference>
<dbReference type="NCBIfam" id="TIGR03448">
    <property type="entry name" value="mycothiol_MshD"/>
    <property type="match status" value="1"/>
</dbReference>
<feature type="compositionally biased region" description="Basic and acidic residues" evidence="5">
    <location>
        <begin position="11"/>
        <end position="21"/>
    </location>
</feature>
<evidence type="ECO:0000256" key="5">
    <source>
        <dbReference type="SAM" id="MobiDB-lite"/>
    </source>
</evidence>
<keyword evidence="1 4" id="KW-0808">Transferase</keyword>
<keyword evidence="3 4" id="KW-0012">Acyltransferase</keyword>
<dbReference type="PANTHER" id="PTHR43617:SF31">
    <property type="entry name" value="MYCOTHIOL ACETYLTRANSFERASE"/>
    <property type="match status" value="1"/>
</dbReference>
<dbReference type="RefSeq" id="WP_310548771.1">
    <property type="nucleotide sequence ID" value="NZ_JAVKGR010000011.1"/>
</dbReference>
<accession>A0ABU2DU04</accession>
<comment type="subunit">
    <text evidence="4">Monomer.</text>
</comment>
<keyword evidence="8" id="KW-1185">Reference proteome</keyword>
<dbReference type="SUPFAM" id="SSF55729">
    <property type="entry name" value="Acyl-CoA N-acyltransferases (Nat)"/>
    <property type="match status" value="1"/>
</dbReference>
<sequence>MDAAPPQHPHTPRDKDPHDVDLDVEIDIEIVRGAPTSAQFEALNDLARSAEQADGNPPYSEQTLIELQQAIGTAAQDTAAQTNAPQAVSDTTSGTTSSTTSGAEAPLEIAYAWTRDGERLLAGAGVVVLGDGGHSQDSSPDVLELVVRPSYRQHGIGTQLVDALHKGPLSPETGRLRRAWAHGEHDAVAPLSARFGWAPIRELQRLRLSTPEDVPEAELPESVTIRSFEPGRDDEAWLMANAAAFADHPEQGHLTLEDLHSRMAEDWFDPSGFLLAEENGELLGFHWTKVHPRDPEEGRDEALGEVYVVGVVPEAQGRGLGKALTLAGIEHLHRRGLRAIMLYVDADNTAAVELYRRLGFTRWDVDIMYAPAPHR</sequence>
<name>A0ABU2DU04_9MICC</name>
<dbReference type="Gene3D" id="3.40.630.30">
    <property type="match status" value="1"/>
</dbReference>
<dbReference type="CDD" id="cd04301">
    <property type="entry name" value="NAT_SF"/>
    <property type="match status" value="2"/>
</dbReference>
<evidence type="ECO:0000256" key="2">
    <source>
        <dbReference type="ARBA" id="ARBA00022737"/>
    </source>
</evidence>
<dbReference type="InterPro" id="IPR000182">
    <property type="entry name" value="GNAT_dom"/>
</dbReference>
<dbReference type="InterPro" id="IPR050276">
    <property type="entry name" value="MshD_Acetyltransferase"/>
</dbReference>
<proteinExistence type="inferred from homology"/>